<dbReference type="RefSeq" id="WP_074604770.1">
    <property type="nucleotide sequence ID" value="NZ_FNGY01000001.1"/>
</dbReference>
<evidence type="ECO:0000256" key="1">
    <source>
        <dbReference type="SAM" id="SignalP"/>
    </source>
</evidence>
<reference evidence="3" key="1">
    <citation type="submission" date="2016-10" db="EMBL/GenBank/DDBJ databases">
        <authorList>
            <person name="Varghese N."/>
            <person name="Submissions S."/>
        </authorList>
    </citation>
    <scope>NUCLEOTIDE SEQUENCE [LARGE SCALE GENOMIC DNA]</scope>
    <source>
        <strain evidence="3">DSM 19110</strain>
    </source>
</reference>
<gene>
    <name evidence="2" type="ORF">SAMN05421820_101777</name>
</gene>
<name>A0A1G9L528_9SPHI</name>
<evidence type="ECO:0000313" key="2">
    <source>
        <dbReference type="EMBL" id="SDL57138.1"/>
    </source>
</evidence>
<dbReference type="Proteomes" id="UP000183200">
    <property type="component" value="Unassembled WGS sequence"/>
</dbReference>
<feature type="signal peptide" evidence="1">
    <location>
        <begin position="1"/>
        <end position="23"/>
    </location>
</feature>
<dbReference type="AlphaFoldDB" id="A0A1G9L528"/>
<protein>
    <recommendedName>
        <fullName evidence="4">Aspartyl protease</fullName>
    </recommendedName>
</protein>
<evidence type="ECO:0008006" key="4">
    <source>
        <dbReference type="Google" id="ProtNLM"/>
    </source>
</evidence>
<dbReference type="EMBL" id="FNGY01000001">
    <property type="protein sequence ID" value="SDL57138.1"/>
    <property type="molecule type" value="Genomic_DNA"/>
</dbReference>
<accession>A0A1G9L528</accession>
<proteinExistence type="predicted"/>
<keyword evidence="1" id="KW-0732">Signal</keyword>
<keyword evidence="3" id="KW-1185">Reference proteome</keyword>
<feature type="chain" id="PRO_5010363913" description="Aspartyl protease" evidence="1">
    <location>
        <begin position="24"/>
        <end position="327"/>
    </location>
</feature>
<sequence>MSINIKKLLLSFLMAWTINLSYAQKAETSHYPWFPFQWLGSKINGKYHAKLAMAIPVSFNDRKGNMLLQFDLGSDATIMYENSLASYYGTMEEVKALLPAKPDTGRSSAGILHASLKPVSLKIGPNIKTDAGIFLNYGSKIAQDSLSTGKENLVGSLGADFSKDKVLIIDYAGARMCVLDTLDSHLKKEIDFVDCKLEKGRMLLPLKIADQMKWVLFDTGASLFDLGTTRENWQQLSATQLPVDSLVAGSWGKKTNFYKGMIKSKVCLGKVQLKNPAAWYSDNPLLEDFYKSEALFALVGNSLFFEDTVVIDFKNARFGILKKKRVI</sequence>
<dbReference type="OrthoDB" id="1098576at2"/>
<organism evidence="2 3">
    <name type="scientific">Pedobacter steynii</name>
    <dbReference type="NCBI Taxonomy" id="430522"/>
    <lineage>
        <taxon>Bacteria</taxon>
        <taxon>Pseudomonadati</taxon>
        <taxon>Bacteroidota</taxon>
        <taxon>Sphingobacteriia</taxon>
        <taxon>Sphingobacteriales</taxon>
        <taxon>Sphingobacteriaceae</taxon>
        <taxon>Pedobacter</taxon>
    </lineage>
</organism>
<evidence type="ECO:0000313" key="3">
    <source>
        <dbReference type="Proteomes" id="UP000183200"/>
    </source>
</evidence>